<organism evidence="2 3">
    <name type="scientific">Zoogloea oryzae</name>
    <dbReference type="NCBI Taxonomy" id="310767"/>
    <lineage>
        <taxon>Bacteria</taxon>
        <taxon>Pseudomonadati</taxon>
        <taxon>Pseudomonadota</taxon>
        <taxon>Betaproteobacteria</taxon>
        <taxon>Rhodocyclales</taxon>
        <taxon>Zoogloeaceae</taxon>
        <taxon>Zoogloea</taxon>
    </lineage>
</organism>
<dbReference type="InterPro" id="IPR027417">
    <property type="entry name" value="P-loop_NTPase"/>
</dbReference>
<reference evidence="3" key="1">
    <citation type="journal article" date="2019" name="Int. J. Syst. Evol. Microbiol.">
        <title>The Global Catalogue of Microorganisms (GCM) 10K type strain sequencing project: providing services to taxonomists for standard genome sequencing and annotation.</title>
        <authorList>
            <consortium name="The Broad Institute Genomics Platform"/>
            <consortium name="The Broad Institute Genome Sequencing Center for Infectious Disease"/>
            <person name="Wu L."/>
            <person name="Ma J."/>
        </authorList>
    </citation>
    <scope>NUCLEOTIDE SEQUENCE [LARGE SCALE GENOMIC DNA]</scope>
    <source>
        <strain evidence="3">NBRC 102407</strain>
    </source>
</reference>
<name>A0ABQ6F737_9RHOO</name>
<evidence type="ECO:0000313" key="3">
    <source>
        <dbReference type="Proteomes" id="UP001157167"/>
    </source>
</evidence>
<dbReference type="Gene3D" id="3.40.50.300">
    <property type="entry name" value="P-loop containing nucleotide triphosphate hydrolases"/>
    <property type="match status" value="1"/>
</dbReference>
<dbReference type="Pfam" id="PF03205">
    <property type="entry name" value="MobB"/>
    <property type="match status" value="1"/>
</dbReference>
<evidence type="ECO:0000259" key="1">
    <source>
        <dbReference type="Pfam" id="PF03205"/>
    </source>
</evidence>
<dbReference type="InterPro" id="IPR052539">
    <property type="entry name" value="MGD_biosynthesis_adapter"/>
</dbReference>
<dbReference type="CDD" id="cd03116">
    <property type="entry name" value="MobB"/>
    <property type="match status" value="1"/>
</dbReference>
<feature type="domain" description="Molybdopterin-guanine dinucleotide biosynthesis protein B (MobB)" evidence="1">
    <location>
        <begin position="3"/>
        <end position="135"/>
    </location>
</feature>
<dbReference type="Proteomes" id="UP001157167">
    <property type="component" value="Unassembled WGS sequence"/>
</dbReference>
<dbReference type="NCBIfam" id="TIGR00176">
    <property type="entry name" value="mobB"/>
    <property type="match status" value="1"/>
</dbReference>
<accession>A0ABQ6F737</accession>
<keyword evidence="3" id="KW-1185">Reference proteome</keyword>
<sequence length="164" mass="18053">MKVFGFAGWSGSGKTTLIEQVIPEITRRGLKVSVIKHAHHGFDIDKPGKDSWRHREAGASEILLISDERWVLMHELRGEPEPDLDAQLARLSPCDLVLVEGFKAVQIPKLEVHRPAVGKPLQYQDNPAIVAIATDVPLDAPLPRLDINDPAAVAAFILQHQGLI</sequence>
<comment type="caution">
    <text evidence="2">The sequence shown here is derived from an EMBL/GenBank/DDBJ whole genome shotgun (WGS) entry which is preliminary data.</text>
</comment>
<gene>
    <name evidence="2" type="primary">mobB</name>
    <name evidence="2" type="ORF">GCM10007933_01920</name>
</gene>
<dbReference type="SUPFAM" id="SSF52540">
    <property type="entry name" value="P-loop containing nucleoside triphosphate hydrolases"/>
    <property type="match status" value="1"/>
</dbReference>
<dbReference type="PANTHER" id="PTHR40072">
    <property type="entry name" value="MOLYBDOPTERIN-GUANINE DINUCLEOTIDE BIOSYNTHESIS ADAPTER PROTEIN-RELATED"/>
    <property type="match status" value="1"/>
</dbReference>
<dbReference type="EMBL" id="BSPX01000001">
    <property type="protein sequence ID" value="GLT20741.1"/>
    <property type="molecule type" value="Genomic_DNA"/>
</dbReference>
<protein>
    <submittedName>
        <fullName evidence="2">Molybdopterin-guanine dinucleotide biosynthesis protein MobB</fullName>
    </submittedName>
</protein>
<evidence type="ECO:0000313" key="2">
    <source>
        <dbReference type="EMBL" id="GLT20741.1"/>
    </source>
</evidence>
<dbReference type="RefSeq" id="WP_284186327.1">
    <property type="nucleotide sequence ID" value="NZ_BSPX01000001.1"/>
</dbReference>
<dbReference type="InterPro" id="IPR004435">
    <property type="entry name" value="MobB_dom"/>
</dbReference>
<proteinExistence type="predicted"/>
<dbReference type="PANTHER" id="PTHR40072:SF1">
    <property type="entry name" value="MOLYBDOPTERIN-GUANINE DINUCLEOTIDE BIOSYNTHESIS ADAPTER PROTEIN"/>
    <property type="match status" value="1"/>
</dbReference>